<dbReference type="EMBL" id="JBHIRY010000048">
    <property type="protein sequence ID" value="MFB5763866.1"/>
    <property type="molecule type" value="Genomic_DNA"/>
</dbReference>
<name>A0ABV5C8M5_9BACL</name>
<reference evidence="3 4" key="1">
    <citation type="submission" date="2024-09" db="EMBL/GenBank/DDBJ databases">
        <title>Paenibacillus zeirhizospherea sp. nov., isolated from surface of the maize (Zea mays) roots in a horticulture field, Hungary.</title>
        <authorList>
            <person name="Marton D."/>
            <person name="Farkas M."/>
            <person name="Bedics A."/>
            <person name="Toth E."/>
            <person name="Tancsics A."/>
            <person name="Boka K."/>
            <person name="Marati G."/>
            <person name="Kriszt B."/>
            <person name="Cserhati M."/>
        </authorList>
    </citation>
    <scope>NUCLEOTIDE SEQUENCE [LARGE SCALE GENOMIC DNA]</scope>
    <source>
        <strain evidence="3 4">JCM 18446</strain>
    </source>
</reference>
<dbReference type="Gene3D" id="3.40.50.720">
    <property type="entry name" value="NAD(P)-binding Rossmann-like Domain"/>
    <property type="match status" value="1"/>
</dbReference>
<dbReference type="Pfam" id="PF01370">
    <property type="entry name" value="Epimerase"/>
    <property type="match status" value="1"/>
</dbReference>
<evidence type="ECO:0000256" key="1">
    <source>
        <dbReference type="ARBA" id="ARBA00007637"/>
    </source>
</evidence>
<dbReference type="InterPro" id="IPR036291">
    <property type="entry name" value="NAD(P)-bd_dom_sf"/>
</dbReference>
<dbReference type="PANTHER" id="PTHR43000">
    <property type="entry name" value="DTDP-D-GLUCOSE 4,6-DEHYDRATASE-RELATED"/>
    <property type="match status" value="1"/>
</dbReference>
<dbReference type="InterPro" id="IPR001509">
    <property type="entry name" value="Epimerase_deHydtase"/>
</dbReference>
<dbReference type="RefSeq" id="WP_375522870.1">
    <property type="nucleotide sequence ID" value="NZ_JBHIRY010000048.1"/>
</dbReference>
<feature type="domain" description="NAD-dependent epimerase/dehydratase" evidence="2">
    <location>
        <begin position="4"/>
        <end position="233"/>
    </location>
</feature>
<evidence type="ECO:0000313" key="3">
    <source>
        <dbReference type="EMBL" id="MFB5763866.1"/>
    </source>
</evidence>
<organism evidence="3 4">
    <name type="scientific">Paenibacillus medicaginis</name>
    <dbReference type="NCBI Taxonomy" id="1470560"/>
    <lineage>
        <taxon>Bacteria</taxon>
        <taxon>Bacillati</taxon>
        <taxon>Bacillota</taxon>
        <taxon>Bacilli</taxon>
        <taxon>Bacillales</taxon>
        <taxon>Paenibacillaceae</taxon>
        <taxon>Paenibacillus</taxon>
    </lineage>
</organism>
<proteinExistence type="inferred from homology"/>
<dbReference type="Gene3D" id="3.90.25.10">
    <property type="entry name" value="UDP-galactose 4-epimerase, domain 1"/>
    <property type="match status" value="1"/>
</dbReference>
<sequence>MEQIVIIGCGYLGSHLANYFSIKHWQVKVLGRNSVYTSILNPNIQFIDIDINNVGQVQEEIEEGDVVLYAAGSTNATNLFEDVLVDVQQYYASFIKLLDTCCGKNIKKFVFLSSAGTVYKNTGAKSREDDCLEPSNIYGLQKVFFENLIKIKHVESNNFPYLILRVSNPYGGVQNPYKKQGIIPVLINKALNDEEFIFWGNTQAVRDFIFIDDFLEATYSTVMLLDREVINIGSGNATTISEVISLVEKRTEKKINIVYKTTAQKTIMKNIIDISKLNRLTGFNPSTSLEEGILSTIYQMRKKVF</sequence>
<accession>A0ABV5C8M5</accession>
<keyword evidence="4" id="KW-1185">Reference proteome</keyword>
<comment type="caution">
    <text evidence="3">The sequence shown here is derived from an EMBL/GenBank/DDBJ whole genome shotgun (WGS) entry which is preliminary data.</text>
</comment>
<evidence type="ECO:0000313" key="4">
    <source>
        <dbReference type="Proteomes" id="UP001580430"/>
    </source>
</evidence>
<gene>
    <name evidence="3" type="ORF">ACE5LO_26250</name>
</gene>
<evidence type="ECO:0000259" key="2">
    <source>
        <dbReference type="Pfam" id="PF01370"/>
    </source>
</evidence>
<protein>
    <submittedName>
        <fullName evidence="3">NAD-dependent epimerase/dehydratase family protein</fullName>
    </submittedName>
</protein>
<dbReference type="SUPFAM" id="SSF51735">
    <property type="entry name" value="NAD(P)-binding Rossmann-fold domains"/>
    <property type="match status" value="1"/>
</dbReference>
<comment type="similarity">
    <text evidence="1">Belongs to the NAD(P)-dependent epimerase/dehydratase family.</text>
</comment>
<dbReference type="Proteomes" id="UP001580430">
    <property type="component" value="Unassembled WGS sequence"/>
</dbReference>